<dbReference type="CDD" id="cd02883">
    <property type="entry name" value="NUDIX_Hydrolase"/>
    <property type="match status" value="1"/>
</dbReference>
<reference evidence="2" key="1">
    <citation type="journal article" date="2020" name="Nature">
        <title>Giant virus diversity and host interactions through global metagenomics.</title>
        <authorList>
            <person name="Schulz F."/>
            <person name="Roux S."/>
            <person name="Paez-Espino D."/>
            <person name="Jungbluth S."/>
            <person name="Walsh D.A."/>
            <person name="Denef V.J."/>
            <person name="McMahon K.D."/>
            <person name="Konstantinidis K.T."/>
            <person name="Eloe-Fadrosh E.A."/>
            <person name="Kyrpides N.C."/>
            <person name="Woyke T."/>
        </authorList>
    </citation>
    <scope>NUCLEOTIDE SEQUENCE</scope>
    <source>
        <strain evidence="2">GVMAG-S-1101171-110</strain>
    </source>
</reference>
<dbReference type="AlphaFoldDB" id="A0A6C0K4Q1"/>
<name>A0A6C0K4Q1_9ZZZZ</name>
<dbReference type="SUPFAM" id="SSF55811">
    <property type="entry name" value="Nudix"/>
    <property type="match status" value="1"/>
</dbReference>
<dbReference type="Gene3D" id="3.90.79.10">
    <property type="entry name" value="Nucleoside Triphosphate Pyrophosphohydrolase"/>
    <property type="match status" value="1"/>
</dbReference>
<proteinExistence type="predicted"/>
<dbReference type="EMBL" id="MN740798">
    <property type="protein sequence ID" value="QHU12131.1"/>
    <property type="molecule type" value="Genomic_DNA"/>
</dbReference>
<feature type="domain" description="Nudix hydrolase" evidence="1">
    <location>
        <begin position="42"/>
        <end position="213"/>
    </location>
</feature>
<evidence type="ECO:0000259" key="1">
    <source>
        <dbReference type="PROSITE" id="PS51462"/>
    </source>
</evidence>
<protein>
    <recommendedName>
        <fullName evidence="1">Nudix hydrolase domain-containing protein</fullName>
    </recommendedName>
</protein>
<evidence type="ECO:0000313" key="2">
    <source>
        <dbReference type="EMBL" id="QHU12131.1"/>
    </source>
</evidence>
<dbReference type="InterPro" id="IPR015797">
    <property type="entry name" value="NUDIX_hydrolase-like_dom_sf"/>
</dbReference>
<organism evidence="2">
    <name type="scientific">viral metagenome</name>
    <dbReference type="NCBI Taxonomy" id="1070528"/>
    <lineage>
        <taxon>unclassified sequences</taxon>
        <taxon>metagenomes</taxon>
        <taxon>organismal metagenomes</taxon>
    </lineage>
</organism>
<accession>A0A6C0K4Q1</accession>
<dbReference type="PROSITE" id="PS51462">
    <property type="entry name" value="NUDIX"/>
    <property type="match status" value="1"/>
</dbReference>
<dbReference type="InterPro" id="IPR000086">
    <property type="entry name" value="NUDIX_hydrolase_dom"/>
</dbReference>
<sequence length="214" mass="25330">MAQRIPPILDVFQPGLIRGEEYLPFDPEKGYFYVEHPTEGWRVFLRAACFVHEEGVPFDAKRFLVVKRTGDHNLAKAWEPPKGQMEGKDALKHPRTPVVKLIEENVRREVFEEAHVKALHGLRHTGMVYQNREKDYPANWFFQYHIFQAMAPTSAIQAGLKWFAWLLEHPKFFARMKRDKKEKDALRWFDPRETKMMGRWSPSIVAMYIQAFDR</sequence>